<reference evidence="9 10" key="1">
    <citation type="journal article" date="2014" name="Nat. Commun.">
        <title>Klebsormidium flaccidum genome reveals primary factors for plant terrestrial adaptation.</title>
        <authorList>
            <person name="Hori K."/>
            <person name="Maruyama F."/>
            <person name="Fujisawa T."/>
            <person name="Togashi T."/>
            <person name="Yamamoto N."/>
            <person name="Seo M."/>
            <person name="Sato S."/>
            <person name="Yamada T."/>
            <person name="Mori H."/>
            <person name="Tajima N."/>
            <person name="Moriyama T."/>
            <person name="Ikeuchi M."/>
            <person name="Watanabe M."/>
            <person name="Wada H."/>
            <person name="Kobayashi K."/>
            <person name="Saito M."/>
            <person name="Masuda T."/>
            <person name="Sasaki-Sekimoto Y."/>
            <person name="Mashiguchi K."/>
            <person name="Awai K."/>
            <person name="Shimojima M."/>
            <person name="Masuda S."/>
            <person name="Iwai M."/>
            <person name="Nobusawa T."/>
            <person name="Narise T."/>
            <person name="Kondo S."/>
            <person name="Saito H."/>
            <person name="Sato R."/>
            <person name="Murakawa M."/>
            <person name="Ihara Y."/>
            <person name="Oshima-Yamada Y."/>
            <person name="Ohtaka K."/>
            <person name="Satoh M."/>
            <person name="Sonobe K."/>
            <person name="Ishii M."/>
            <person name="Ohtani R."/>
            <person name="Kanamori-Sato M."/>
            <person name="Honoki R."/>
            <person name="Miyazaki D."/>
            <person name="Mochizuki H."/>
            <person name="Umetsu J."/>
            <person name="Higashi K."/>
            <person name="Shibata D."/>
            <person name="Kamiya Y."/>
            <person name="Sato N."/>
            <person name="Nakamura Y."/>
            <person name="Tabata S."/>
            <person name="Ida S."/>
            <person name="Kurokawa K."/>
            <person name="Ohta H."/>
        </authorList>
    </citation>
    <scope>NUCLEOTIDE SEQUENCE [LARGE SCALE GENOMIC DNA]</scope>
    <source>
        <strain evidence="9 10">NIES-2285</strain>
    </source>
</reference>
<dbReference type="InterPro" id="IPR045018">
    <property type="entry name" value="Azg-like"/>
</dbReference>
<keyword evidence="4 8" id="KW-0812">Transmembrane</keyword>
<dbReference type="AlphaFoldDB" id="A0A1Y1IDE4"/>
<evidence type="ECO:0000256" key="5">
    <source>
        <dbReference type="ARBA" id="ARBA00022989"/>
    </source>
</evidence>
<accession>A0A1Y1IDE4</accession>
<comment type="subcellular location">
    <subcellularLocation>
        <location evidence="1">Endomembrane system</location>
        <topology evidence="1">Multi-pass membrane protein</topology>
    </subcellularLocation>
</comment>
<evidence type="ECO:0000256" key="3">
    <source>
        <dbReference type="ARBA" id="ARBA00022448"/>
    </source>
</evidence>
<dbReference type="GO" id="GO:0005345">
    <property type="term" value="F:purine nucleobase transmembrane transporter activity"/>
    <property type="evidence" value="ECO:0000318"/>
    <property type="project" value="GO_Central"/>
</dbReference>
<dbReference type="GO" id="GO:0012505">
    <property type="term" value="C:endomembrane system"/>
    <property type="evidence" value="ECO:0007669"/>
    <property type="project" value="UniProtKB-SubCell"/>
</dbReference>
<dbReference type="Pfam" id="PF00860">
    <property type="entry name" value="Xan_ur_permease"/>
    <property type="match status" value="2"/>
</dbReference>
<dbReference type="GO" id="GO:0005886">
    <property type="term" value="C:plasma membrane"/>
    <property type="evidence" value="ECO:0000318"/>
    <property type="project" value="GO_Central"/>
</dbReference>
<feature type="transmembrane region" description="Helical" evidence="8">
    <location>
        <begin position="214"/>
        <end position="233"/>
    </location>
</feature>
<feature type="transmembrane region" description="Helical" evidence="8">
    <location>
        <begin position="182"/>
        <end position="202"/>
    </location>
</feature>
<evidence type="ECO:0000256" key="7">
    <source>
        <dbReference type="SAM" id="MobiDB-lite"/>
    </source>
</evidence>
<evidence type="ECO:0000256" key="2">
    <source>
        <dbReference type="ARBA" id="ARBA00005697"/>
    </source>
</evidence>
<evidence type="ECO:0000313" key="10">
    <source>
        <dbReference type="Proteomes" id="UP000054558"/>
    </source>
</evidence>
<dbReference type="GO" id="GO:0015854">
    <property type="term" value="P:guanine transport"/>
    <property type="evidence" value="ECO:0000318"/>
    <property type="project" value="GO_Central"/>
</dbReference>
<feature type="transmembrane region" description="Helical" evidence="8">
    <location>
        <begin position="513"/>
        <end position="541"/>
    </location>
</feature>
<feature type="region of interest" description="Disordered" evidence="7">
    <location>
        <begin position="561"/>
        <end position="587"/>
    </location>
</feature>
<evidence type="ECO:0000313" key="9">
    <source>
        <dbReference type="EMBL" id="GAQ88984.1"/>
    </source>
</evidence>
<feature type="transmembrane region" description="Helical" evidence="8">
    <location>
        <begin position="458"/>
        <end position="477"/>
    </location>
</feature>
<keyword evidence="10" id="KW-1185">Reference proteome</keyword>
<organism evidence="9 10">
    <name type="scientific">Klebsormidium nitens</name>
    <name type="common">Green alga</name>
    <name type="synonym">Ulothrix nitens</name>
    <dbReference type="NCBI Taxonomy" id="105231"/>
    <lineage>
        <taxon>Eukaryota</taxon>
        <taxon>Viridiplantae</taxon>
        <taxon>Streptophyta</taxon>
        <taxon>Klebsormidiophyceae</taxon>
        <taxon>Klebsormidiales</taxon>
        <taxon>Klebsormidiaceae</taxon>
        <taxon>Klebsormidium</taxon>
    </lineage>
</organism>
<evidence type="ECO:0000256" key="1">
    <source>
        <dbReference type="ARBA" id="ARBA00004127"/>
    </source>
</evidence>
<keyword evidence="3" id="KW-0813">Transport</keyword>
<name>A0A1Y1IDE4_KLENI</name>
<evidence type="ECO:0000256" key="8">
    <source>
        <dbReference type="SAM" id="Phobius"/>
    </source>
</evidence>
<gene>
    <name evidence="9" type="ORF">KFL_004750130</name>
</gene>
<dbReference type="InterPro" id="IPR006043">
    <property type="entry name" value="NCS2"/>
</dbReference>
<dbReference type="GO" id="GO:0015853">
    <property type="term" value="P:adenine transport"/>
    <property type="evidence" value="ECO:0000318"/>
    <property type="project" value="GO_Central"/>
</dbReference>
<dbReference type="EMBL" id="DF237424">
    <property type="protein sequence ID" value="GAQ88984.1"/>
    <property type="molecule type" value="Genomic_DNA"/>
</dbReference>
<dbReference type="Proteomes" id="UP000054558">
    <property type="component" value="Unassembled WGS sequence"/>
</dbReference>
<dbReference type="PANTHER" id="PTHR43337">
    <property type="entry name" value="XANTHINE/URACIL PERMEASE C887.17-RELATED"/>
    <property type="match status" value="1"/>
</dbReference>
<dbReference type="STRING" id="105231.A0A1Y1IDE4"/>
<protein>
    <submittedName>
        <fullName evidence="9">Adenine-guanine transporter</fullName>
    </submittedName>
</protein>
<evidence type="ECO:0000256" key="4">
    <source>
        <dbReference type="ARBA" id="ARBA00022692"/>
    </source>
</evidence>
<dbReference type="PANTHER" id="PTHR43337:SF1">
    <property type="entry name" value="XANTHINE_URACIL PERMEASE C887.17-RELATED"/>
    <property type="match status" value="1"/>
</dbReference>
<dbReference type="OrthoDB" id="431212at2759"/>
<sequence length="587" mass="62477">MKAGEEGTGMVHNFNETVANSVVGRYFKLKERGSTFTSEMRAGLATFLTLAYILAVNSAILTDSGGTCRASDCTPDACSDATVTDLAQCVGTYFNGTDTVPREAIVGAGPGCIFPPENEGYAECLRETKKDLIVATAASSLIGCFIMGLGANLPLALAPGMGTNAYFTYTAVGFHGTGHISYQQALAAVFLEGWCFLLIAATGMRTRIAKMIPLPVRISTAAGIGMFLAFIGLQQGQGIGLVVSDSATLVTLGGCPPWKQTSFAPVMQVNGTLTVAPGANASGNYQCKSGRLQSATTWLGITGFLVIAFCLVKNVRGAMIYGIAYVTIISWFRGSSKVTYFPHTDAGDARFEYFKQVVDFHVIKKTAGAFDFTAINKGNFWVTLITFLYVDMMDTTGTLYSMAKFIGFVDEEGNFPGQYPAFMSDATAIVVGSALGTSPVTVFVESATGIREGGRTGLTALTVASLFFVSLFFAPIFASIPPWANGPPLILVGAMMMKAIAEINWNDPRDGIPAFLTIIIMPLTYSIAYGVIAGICCYILLHIPDYLYYHGRKLAGMPVPEPEAELSPTGSPPAKPYQDTGMPEHKV</sequence>
<proteinExistence type="inferred from homology"/>
<keyword evidence="5 8" id="KW-1133">Transmembrane helix</keyword>
<comment type="similarity">
    <text evidence="2">Belongs to the nucleobase:cation symporter-2 (NCS2) (TC 2.A.40) family. Azg-like subfamily.</text>
</comment>
<evidence type="ECO:0000256" key="6">
    <source>
        <dbReference type="ARBA" id="ARBA00023136"/>
    </source>
</evidence>
<feature type="transmembrane region" description="Helical" evidence="8">
    <location>
        <begin position="42"/>
        <end position="61"/>
    </location>
</feature>
<feature type="transmembrane region" description="Helical" evidence="8">
    <location>
        <begin position="295"/>
        <end position="312"/>
    </location>
</feature>
<dbReference type="OMA" id="RKGSYFF"/>
<keyword evidence="6 8" id="KW-0472">Membrane</keyword>
<feature type="transmembrane region" description="Helical" evidence="8">
    <location>
        <begin position="132"/>
        <end position="151"/>
    </location>
</feature>